<evidence type="ECO:0000256" key="1">
    <source>
        <dbReference type="ARBA" id="ARBA00004861"/>
    </source>
</evidence>
<organism evidence="11 12">
    <name type="scientific">Geodia barretti</name>
    <name type="common">Barrett's horny sponge</name>
    <dbReference type="NCBI Taxonomy" id="519541"/>
    <lineage>
        <taxon>Eukaryota</taxon>
        <taxon>Metazoa</taxon>
        <taxon>Porifera</taxon>
        <taxon>Demospongiae</taxon>
        <taxon>Heteroscleromorpha</taxon>
        <taxon>Tetractinellida</taxon>
        <taxon>Astrophorina</taxon>
        <taxon>Geodiidae</taxon>
        <taxon>Geodia</taxon>
    </lineage>
</organism>
<evidence type="ECO:0000256" key="8">
    <source>
        <dbReference type="PIRSR" id="PIRSR614732-2"/>
    </source>
</evidence>
<feature type="binding site" evidence="8">
    <location>
        <position position="171"/>
    </location>
    <ligand>
        <name>substrate</name>
    </ligand>
</feature>
<comment type="pathway">
    <text evidence="1 9">Pyrimidine metabolism; UMP biosynthesis via de novo pathway; UMP from orotate: step 2/2.</text>
</comment>
<keyword evidence="6 9" id="KW-0456">Lyase</keyword>
<evidence type="ECO:0000259" key="10">
    <source>
        <dbReference type="SMART" id="SM00934"/>
    </source>
</evidence>
<comment type="caution">
    <text evidence="11">The sequence shown here is derived from an EMBL/GenBank/DDBJ whole genome shotgun (WGS) entry which is preliminary data.</text>
</comment>
<keyword evidence="5 9" id="KW-0665">Pyrimidine biosynthesis</keyword>
<comment type="similarity">
    <text evidence="9">Belongs to the OMP decarboxylase family.</text>
</comment>
<feature type="binding site" evidence="8">
    <location>
        <position position="15"/>
    </location>
    <ligand>
        <name>substrate</name>
    </ligand>
</feature>
<dbReference type="PANTHER" id="PTHR32119:SF2">
    <property type="entry name" value="OROTIDINE 5'-PHOSPHATE DECARBOXYLASE"/>
    <property type="match status" value="1"/>
</dbReference>
<feature type="binding site" evidence="8">
    <location>
        <position position="161"/>
    </location>
    <ligand>
        <name>substrate</name>
    </ligand>
</feature>
<dbReference type="GO" id="GO:0044205">
    <property type="term" value="P:'de novo' UMP biosynthetic process"/>
    <property type="evidence" value="ECO:0007669"/>
    <property type="project" value="InterPro"/>
</dbReference>
<evidence type="ECO:0000256" key="5">
    <source>
        <dbReference type="ARBA" id="ARBA00022975"/>
    </source>
</evidence>
<evidence type="ECO:0000313" key="11">
    <source>
        <dbReference type="EMBL" id="CAI8022245.1"/>
    </source>
</evidence>
<dbReference type="Gene3D" id="3.20.20.70">
    <property type="entry name" value="Aldolase class I"/>
    <property type="match status" value="1"/>
</dbReference>
<accession>A0AA35S2J8</accession>
<protein>
    <recommendedName>
        <fullName evidence="3 9">Orotidine 5'-phosphate decarboxylase</fullName>
        <ecNumber evidence="2 9">4.1.1.23</ecNumber>
    </recommendedName>
</protein>
<proteinExistence type="inferred from homology"/>
<evidence type="ECO:0000256" key="6">
    <source>
        <dbReference type="ARBA" id="ARBA00023239"/>
    </source>
</evidence>
<dbReference type="SUPFAM" id="SSF51366">
    <property type="entry name" value="Ribulose-phoshate binding barrel"/>
    <property type="match status" value="1"/>
</dbReference>
<evidence type="ECO:0000256" key="7">
    <source>
        <dbReference type="PIRSR" id="PIRSR614732-1"/>
    </source>
</evidence>
<dbReference type="EMBL" id="CASHTH010001945">
    <property type="protein sequence ID" value="CAI8022245.1"/>
    <property type="molecule type" value="Genomic_DNA"/>
</dbReference>
<feature type="binding site" evidence="8">
    <location>
        <position position="191"/>
    </location>
    <ligand>
        <name>substrate</name>
    </ligand>
</feature>
<dbReference type="CDD" id="cd04725">
    <property type="entry name" value="OMP_decarboxylase_like"/>
    <property type="match status" value="1"/>
</dbReference>
<feature type="domain" description="Orotidine 5'-phosphate decarboxylase" evidence="10">
    <location>
        <begin position="5"/>
        <end position="207"/>
    </location>
</feature>
<dbReference type="Proteomes" id="UP001174909">
    <property type="component" value="Unassembled WGS sequence"/>
</dbReference>
<name>A0AA35S2J8_GEOBA</name>
<dbReference type="Pfam" id="PF00215">
    <property type="entry name" value="OMPdecase"/>
    <property type="match status" value="1"/>
</dbReference>
<dbReference type="GO" id="GO:0006207">
    <property type="term" value="P:'de novo' pyrimidine nucleobase biosynthetic process"/>
    <property type="evidence" value="ECO:0007669"/>
    <property type="project" value="InterPro"/>
</dbReference>
<dbReference type="EC" id="4.1.1.23" evidence="2 9"/>
<keyword evidence="12" id="KW-1185">Reference proteome</keyword>
<comment type="catalytic activity">
    <reaction evidence="9">
        <text>orotidine 5'-phosphate + H(+) = UMP + CO2</text>
        <dbReference type="Rhea" id="RHEA:11596"/>
        <dbReference type="ChEBI" id="CHEBI:15378"/>
        <dbReference type="ChEBI" id="CHEBI:16526"/>
        <dbReference type="ChEBI" id="CHEBI:57538"/>
        <dbReference type="ChEBI" id="CHEBI:57865"/>
        <dbReference type="EC" id="4.1.1.23"/>
    </reaction>
</comment>
<evidence type="ECO:0000256" key="3">
    <source>
        <dbReference type="ARBA" id="ARBA00021923"/>
    </source>
</evidence>
<dbReference type="SMART" id="SM00934">
    <property type="entry name" value="OMPdecase"/>
    <property type="match status" value="1"/>
</dbReference>
<keyword evidence="4 9" id="KW-0210">Decarboxylase</keyword>
<reference evidence="11" key="1">
    <citation type="submission" date="2023-03" db="EMBL/GenBank/DDBJ databases">
        <authorList>
            <person name="Steffen K."/>
            <person name="Cardenas P."/>
        </authorList>
    </citation>
    <scope>NUCLEOTIDE SEQUENCE</scope>
</reference>
<dbReference type="InterPro" id="IPR011060">
    <property type="entry name" value="RibuloseP-bd_barrel"/>
</dbReference>
<evidence type="ECO:0000256" key="9">
    <source>
        <dbReference type="RuleBase" id="RU000512"/>
    </source>
</evidence>
<dbReference type="NCBIfam" id="NF001273">
    <property type="entry name" value="PRK00230.1"/>
    <property type="match status" value="1"/>
</dbReference>
<dbReference type="InterPro" id="IPR013785">
    <property type="entry name" value="Aldolase_TIM"/>
</dbReference>
<feature type="active site" description="For OMPdecase activity" evidence="7">
    <location>
        <position position="46"/>
    </location>
</feature>
<evidence type="ECO:0000256" key="4">
    <source>
        <dbReference type="ARBA" id="ARBA00022793"/>
    </source>
</evidence>
<gene>
    <name evidence="11" type="ORF">GBAR_LOCUS13084</name>
</gene>
<evidence type="ECO:0000313" key="12">
    <source>
        <dbReference type="Proteomes" id="UP001174909"/>
    </source>
</evidence>
<dbReference type="NCBIfam" id="TIGR01740">
    <property type="entry name" value="pyrF"/>
    <property type="match status" value="1"/>
</dbReference>
<sequence>MRLRDTLAGAASFYKVGKELFTAAGPRAVSEFASVGRVFLDLKFHDIPATVAGAVRASAGLGASIVDVHASGGRPMLEAAVRAAWSTPAPPLLLGVTVLTHFDRESAAEVYPGISIADQVLNLARLTRVAGLGGVVASASEAKKLRSTFGDDFVLLVPGVRPRWAAEAHDQRRVATPGEAARRGANYIVVGRAITRHADPRTAALRIVEEIGG</sequence>
<dbReference type="PANTHER" id="PTHR32119">
    <property type="entry name" value="OROTIDINE 5'-PHOSPHATE DECARBOXYLASE"/>
    <property type="match status" value="1"/>
</dbReference>
<feature type="active site" description="For OMPdecase activity" evidence="7">
    <location>
        <position position="43"/>
    </location>
</feature>
<dbReference type="GO" id="GO:0005829">
    <property type="term" value="C:cytosol"/>
    <property type="evidence" value="ECO:0007669"/>
    <property type="project" value="TreeGrafter"/>
</dbReference>
<evidence type="ECO:0000256" key="2">
    <source>
        <dbReference type="ARBA" id="ARBA00012321"/>
    </source>
</evidence>
<dbReference type="InterPro" id="IPR018089">
    <property type="entry name" value="OMPdecase_AS"/>
</dbReference>
<dbReference type="InterPro" id="IPR001754">
    <property type="entry name" value="OMPdeCOase_dom"/>
</dbReference>
<dbReference type="AlphaFoldDB" id="A0AA35S2J8"/>
<feature type="binding site" evidence="8">
    <location>
        <position position="192"/>
    </location>
    <ligand>
        <name>substrate</name>
    </ligand>
</feature>
<feature type="active site" description="For OMPdecase activity" evidence="7">
    <location>
        <position position="41"/>
    </location>
</feature>
<dbReference type="PROSITE" id="PS00156">
    <property type="entry name" value="OMPDECASE"/>
    <property type="match status" value="1"/>
</dbReference>
<dbReference type="InterPro" id="IPR014732">
    <property type="entry name" value="OMPdecase"/>
</dbReference>
<dbReference type="GO" id="GO:0004590">
    <property type="term" value="F:orotidine-5'-phosphate decarboxylase activity"/>
    <property type="evidence" value="ECO:0007669"/>
    <property type="project" value="UniProtKB-EC"/>
</dbReference>
<feature type="binding site" evidence="8">
    <location>
        <position position="100"/>
    </location>
    <ligand>
        <name>substrate</name>
    </ligand>
</feature>